<reference evidence="1" key="1">
    <citation type="journal article" date="2020" name="Nature">
        <title>Giant virus diversity and host interactions through global metagenomics.</title>
        <authorList>
            <person name="Schulz F."/>
            <person name="Roux S."/>
            <person name="Paez-Espino D."/>
            <person name="Jungbluth S."/>
            <person name="Walsh D.A."/>
            <person name="Denef V.J."/>
            <person name="McMahon K.D."/>
            <person name="Konstantinidis K.T."/>
            <person name="Eloe-Fadrosh E.A."/>
            <person name="Kyrpides N.C."/>
            <person name="Woyke T."/>
        </authorList>
    </citation>
    <scope>NUCLEOTIDE SEQUENCE</scope>
    <source>
        <strain evidence="1">GVMAG-M-3300014204-73</strain>
    </source>
</reference>
<evidence type="ECO:0000313" key="1">
    <source>
        <dbReference type="EMBL" id="QHS92416.1"/>
    </source>
</evidence>
<protein>
    <submittedName>
        <fullName evidence="1">Uncharacterized protein</fullName>
    </submittedName>
</protein>
<accession>A0A6C0BJR4</accession>
<dbReference type="EMBL" id="MN739179">
    <property type="protein sequence ID" value="QHS92416.1"/>
    <property type="molecule type" value="Genomic_DNA"/>
</dbReference>
<dbReference type="AlphaFoldDB" id="A0A6C0BJR4"/>
<proteinExistence type="predicted"/>
<organism evidence="1">
    <name type="scientific">viral metagenome</name>
    <dbReference type="NCBI Taxonomy" id="1070528"/>
    <lineage>
        <taxon>unclassified sequences</taxon>
        <taxon>metagenomes</taxon>
        <taxon>organismal metagenomes</taxon>
    </lineage>
</organism>
<sequence>MVSFSLRQIELNKSYGDLGIVKKFYVKLDDTIDRSKCKFTLLCGGDIVGKTSKLVYDQSHQMWEIKFYSRIVNLCDLPPELRDCLLFNVAKHHTVRICSKINCDLFVETCDLDVPIVFDTSMETYVEYTDCSWSGSKNNLLRYCSGMMGSAYKTLPLKYSGDDIIDVFDEQHCGREYNQSIKKYSNISNP</sequence>
<name>A0A6C0BJR4_9ZZZZ</name>